<dbReference type="SUPFAM" id="SSF82199">
    <property type="entry name" value="SET domain"/>
    <property type="match status" value="1"/>
</dbReference>
<keyword evidence="1" id="KW-0489">Methyltransferase</keyword>
<feature type="domain" description="MYND-type" evidence="9">
    <location>
        <begin position="268"/>
        <end position="307"/>
    </location>
</feature>
<dbReference type="OrthoDB" id="1028014at2759"/>
<dbReference type="GO" id="GO:0008270">
    <property type="term" value="F:zinc ion binding"/>
    <property type="evidence" value="ECO:0007669"/>
    <property type="project" value="UniProtKB-KW"/>
</dbReference>
<dbReference type="Pfam" id="PF01753">
    <property type="entry name" value="zf-MYND"/>
    <property type="match status" value="1"/>
</dbReference>
<evidence type="ECO:0000313" key="10">
    <source>
        <dbReference type="EMBL" id="KAF7992545.1"/>
    </source>
</evidence>
<evidence type="ECO:0000256" key="6">
    <source>
        <dbReference type="ARBA" id="ARBA00022833"/>
    </source>
</evidence>
<dbReference type="GO" id="GO:0042051">
    <property type="term" value="P:compound eye photoreceptor development"/>
    <property type="evidence" value="ECO:0007669"/>
    <property type="project" value="TreeGrafter"/>
</dbReference>
<dbReference type="Gene3D" id="1.10.220.160">
    <property type="match status" value="1"/>
</dbReference>
<dbReference type="Gene3D" id="6.10.140.2220">
    <property type="match status" value="1"/>
</dbReference>
<dbReference type="Gene3D" id="1.25.40.10">
    <property type="entry name" value="Tetratricopeptide repeat domain"/>
    <property type="match status" value="1"/>
</dbReference>
<dbReference type="GO" id="GO:0042826">
    <property type="term" value="F:histone deacetylase binding"/>
    <property type="evidence" value="ECO:0007669"/>
    <property type="project" value="TreeGrafter"/>
</dbReference>
<keyword evidence="11" id="KW-1185">Reference proteome</keyword>
<evidence type="ECO:0000256" key="5">
    <source>
        <dbReference type="ARBA" id="ARBA00022771"/>
    </source>
</evidence>
<feature type="compositionally biased region" description="Basic and acidic residues" evidence="7">
    <location>
        <begin position="353"/>
        <end position="368"/>
    </location>
</feature>
<keyword evidence="8" id="KW-0812">Transmembrane</keyword>
<dbReference type="AlphaFoldDB" id="A0A834XUZ4"/>
<name>A0A834XUZ4_APHGI</name>
<evidence type="ECO:0000256" key="7">
    <source>
        <dbReference type="SAM" id="MobiDB-lite"/>
    </source>
</evidence>
<dbReference type="PANTHER" id="PTHR46165:SF5">
    <property type="entry name" value="RE32936P"/>
    <property type="match status" value="1"/>
</dbReference>
<evidence type="ECO:0000259" key="9">
    <source>
        <dbReference type="Pfam" id="PF01753"/>
    </source>
</evidence>
<evidence type="ECO:0000256" key="8">
    <source>
        <dbReference type="SAM" id="Phobius"/>
    </source>
</evidence>
<sequence>MEKANQHYKSRCSLETLRSQSKGFFRDFSELVCKSAGNSWISTTFGEKIKTDKERIKIIFTDPAVKKSILETLSRVKHIYRDKDACISRLKRLEAEKYNSTGNKEIALLYFSQAVLRATPTGEVQSIDNGYSLILALLERANVLMTLGDYGFALNDLNLAANETLPSNLRTQLENTRQNCYELIRKSTVTVPYKHMENKNSYSKPIPPELTGGPCESMAGLSNLVEVQQTANAGVHAVAAGKINVGDILAVEAPFVSCLLPEYYGTHCQNCFVRLRAPIGCPNCSLVAFCGEACRDSGTKTYHKYECKILTLLIGSGMSILSILALRMVTERGLDYCKKMYEKFENTDNLSNNDKKDETEKSMSESMKHRIRKKNLNESVTANEHDTSNILNQIIEYDSTPYNLVTHDSSRSAFDFFERTLMAAFLLRCLQTVDFFNGSSSVKDTLSNENLAVAVVLLRNLQLLQFNAHEISETRISNEHRFQKSKVVYIGVALYINCARFNHDCYPAVTRYFTGRDIVICATRPLNPGETVAENYGPIFTKRSLKDRQQSLEGRYWFKCSCLACIEDWPSFDNLINYKTRFRCTTRDCPGLLEALENSKHLVKCMVCKKKINLKHQFRNLHNCIAKYSRGFALMEEEKPIEAGRELKTALEEFHKIACPPHRETHLAEIALAACMADSGNLWKL</sequence>
<evidence type="ECO:0000256" key="1">
    <source>
        <dbReference type="ARBA" id="ARBA00022603"/>
    </source>
</evidence>
<comment type="caution">
    <text evidence="10">The sequence shown here is derived from an EMBL/GenBank/DDBJ whole genome shotgun (WGS) entry which is preliminary data.</text>
</comment>
<evidence type="ECO:0000313" key="11">
    <source>
        <dbReference type="Proteomes" id="UP000639338"/>
    </source>
</evidence>
<feature type="region of interest" description="Disordered" evidence="7">
    <location>
        <begin position="348"/>
        <end position="370"/>
    </location>
</feature>
<keyword evidence="2" id="KW-0808">Transferase</keyword>
<evidence type="ECO:0000256" key="2">
    <source>
        <dbReference type="ARBA" id="ARBA00022679"/>
    </source>
</evidence>
<dbReference type="InterPro" id="IPR011990">
    <property type="entry name" value="TPR-like_helical_dom_sf"/>
</dbReference>
<dbReference type="PANTHER" id="PTHR46165">
    <property type="entry name" value="SET AND MYND DOMAIN-CONTAINING PROTEIN 4"/>
    <property type="match status" value="1"/>
</dbReference>
<keyword evidence="3" id="KW-0949">S-adenosyl-L-methionine</keyword>
<dbReference type="InterPro" id="IPR002893">
    <property type="entry name" value="Znf_MYND"/>
</dbReference>
<accession>A0A834XUZ4</accession>
<dbReference type="InterPro" id="IPR052097">
    <property type="entry name" value="SET-MYND_domain_protein"/>
</dbReference>
<evidence type="ECO:0000256" key="4">
    <source>
        <dbReference type="ARBA" id="ARBA00022723"/>
    </source>
</evidence>
<feature type="transmembrane region" description="Helical" evidence="8">
    <location>
        <begin position="309"/>
        <end position="330"/>
    </location>
</feature>
<gene>
    <name evidence="10" type="ORF">HCN44_004889</name>
</gene>
<dbReference type="GO" id="GO:0032259">
    <property type="term" value="P:methylation"/>
    <property type="evidence" value="ECO:0007669"/>
    <property type="project" value="UniProtKB-KW"/>
</dbReference>
<dbReference type="SUPFAM" id="SSF144232">
    <property type="entry name" value="HIT/MYND zinc finger-like"/>
    <property type="match status" value="1"/>
</dbReference>
<dbReference type="GO" id="GO:0005634">
    <property type="term" value="C:nucleus"/>
    <property type="evidence" value="ECO:0007669"/>
    <property type="project" value="TreeGrafter"/>
</dbReference>
<dbReference type="GO" id="GO:0008168">
    <property type="term" value="F:methyltransferase activity"/>
    <property type="evidence" value="ECO:0007669"/>
    <property type="project" value="UniProtKB-KW"/>
</dbReference>
<reference evidence="10 11" key="1">
    <citation type="submission" date="2020-08" db="EMBL/GenBank/DDBJ databases">
        <title>Aphidius gifuensis genome sequencing and assembly.</title>
        <authorList>
            <person name="Du Z."/>
        </authorList>
    </citation>
    <scope>NUCLEOTIDE SEQUENCE [LARGE SCALE GENOMIC DNA]</scope>
    <source>
        <strain evidence="10">YNYX2018</strain>
        <tissue evidence="10">Adults</tissue>
    </source>
</reference>
<evidence type="ECO:0000256" key="3">
    <source>
        <dbReference type="ARBA" id="ARBA00022691"/>
    </source>
</evidence>
<organism evidence="10 11">
    <name type="scientific">Aphidius gifuensis</name>
    <name type="common">Parasitoid wasp</name>
    <dbReference type="NCBI Taxonomy" id="684658"/>
    <lineage>
        <taxon>Eukaryota</taxon>
        <taxon>Metazoa</taxon>
        <taxon>Ecdysozoa</taxon>
        <taxon>Arthropoda</taxon>
        <taxon>Hexapoda</taxon>
        <taxon>Insecta</taxon>
        <taxon>Pterygota</taxon>
        <taxon>Neoptera</taxon>
        <taxon>Endopterygota</taxon>
        <taxon>Hymenoptera</taxon>
        <taxon>Apocrita</taxon>
        <taxon>Ichneumonoidea</taxon>
        <taxon>Braconidae</taxon>
        <taxon>Aphidiinae</taxon>
        <taxon>Aphidius</taxon>
    </lineage>
</organism>
<dbReference type="CDD" id="cd10536">
    <property type="entry name" value="SET_SMYD4"/>
    <property type="match status" value="1"/>
</dbReference>
<protein>
    <recommendedName>
        <fullName evidence="9">MYND-type domain-containing protein</fullName>
    </recommendedName>
</protein>
<keyword evidence="4" id="KW-0479">Metal-binding</keyword>
<dbReference type="EMBL" id="JACMRX010000003">
    <property type="protein sequence ID" value="KAF7992545.1"/>
    <property type="molecule type" value="Genomic_DNA"/>
</dbReference>
<dbReference type="GO" id="GO:0005737">
    <property type="term" value="C:cytoplasm"/>
    <property type="evidence" value="ECO:0007669"/>
    <property type="project" value="TreeGrafter"/>
</dbReference>
<keyword evidence="5" id="KW-0863">Zinc-finger</keyword>
<dbReference type="InterPro" id="IPR046341">
    <property type="entry name" value="SET_dom_sf"/>
</dbReference>
<dbReference type="InterPro" id="IPR044421">
    <property type="entry name" value="SMYD4_SET"/>
</dbReference>
<keyword evidence="8" id="KW-0472">Membrane</keyword>
<dbReference type="Proteomes" id="UP000639338">
    <property type="component" value="Unassembled WGS sequence"/>
</dbReference>
<proteinExistence type="predicted"/>
<dbReference type="Gene3D" id="2.170.270.10">
    <property type="entry name" value="SET domain"/>
    <property type="match status" value="2"/>
</dbReference>
<keyword evidence="8" id="KW-1133">Transmembrane helix</keyword>
<keyword evidence="6" id="KW-0862">Zinc</keyword>